<accession>A0A2M7QBH2</accession>
<protein>
    <submittedName>
        <fullName evidence="1">Uncharacterized protein</fullName>
    </submittedName>
</protein>
<comment type="caution">
    <text evidence="1">The sequence shown here is derived from an EMBL/GenBank/DDBJ whole genome shotgun (WGS) entry which is preliminary data.</text>
</comment>
<name>A0A2M7QBH2_9BACT</name>
<organism evidence="1 2">
    <name type="scientific">Candidatus Uhrbacteria bacterium CG_4_10_14_0_8_um_filter_58_22</name>
    <dbReference type="NCBI Taxonomy" id="1975029"/>
    <lineage>
        <taxon>Bacteria</taxon>
        <taxon>Candidatus Uhriibacteriota</taxon>
    </lineage>
</organism>
<dbReference type="AlphaFoldDB" id="A0A2M7QBH2"/>
<evidence type="ECO:0000313" key="2">
    <source>
        <dbReference type="Proteomes" id="UP000230973"/>
    </source>
</evidence>
<evidence type="ECO:0000313" key="1">
    <source>
        <dbReference type="EMBL" id="PIY62792.1"/>
    </source>
</evidence>
<gene>
    <name evidence="1" type="ORF">COY93_02230</name>
</gene>
<proteinExistence type="predicted"/>
<reference evidence="2" key="1">
    <citation type="submission" date="2017-09" db="EMBL/GenBank/DDBJ databases">
        <title>Depth-based differentiation of microbial function through sediment-hosted aquifers and enrichment of novel symbionts in the deep terrestrial subsurface.</title>
        <authorList>
            <person name="Probst A.J."/>
            <person name="Ladd B."/>
            <person name="Jarett J.K."/>
            <person name="Geller-Mcgrath D.E."/>
            <person name="Sieber C.M.K."/>
            <person name="Emerson J.B."/>
            <person name="Anantharaman K."/>
            <person name="Thomas B.C."/>
            <person name="Malmstrom R."/>
            <person name="Stieglmeier M."/>
            <person name="Klingl A."/>
            <person name="Woyke T."/>
            <person name="Ryan C.M."/>
            <person name="Banfield J.F."/>
        </authorList>
    </citation>
    <scope>NUCLEOTIDE SEQUENCE [LARGE SCALE GENOMIC DNA]</scope>
</reference>
<dbReference type="EMBL" id="PFLC01000027">
    <property type="protein sequence ID" value="PIY62792.1"/>
    <property type="molecule type" value="Genomic_DNA"/>
</dbReference>
<dbReference type="Proteomes" id="UP000230973">
    <property type="component" value="Unassembled WGS sequence"/>
</dbReference>
<sequence length="201" mass="22785">MSEKQERPPLDPEAEGQNRIEHAIKTASGIADEILENAKTRGIQDWKREEIERRPTNRDEMFSLEPYLTMVLVERLSSEIAERFGKEEFCDLARWLAQNEMDGVLVENVENIRSGKDVDENLQFLEDARAFSAKRQFDLKGGEYYSGDGYTRDQILVAVKAAVGRLEKATVIQQIASRCLTNGSAVRTGATRKILDMFLAV</sequence>